<gene>
    <name evidence="1" type="ORF">CLUMA_CG012298</name>
</gene>
<name>A0A1J1IH88_9DIPT</name>
<sequence>MCLSNGTISVWVVDKENRKPHLVCHQPKILRYFLLRFHQRFMLACKQFSMPESYKAIQVVPDVRINYTTLLLQVSQP</sequence>
<dbReference type="EMBL" id="CVRI01000048">
    <property type="protein sequence ID" value="CRK98908.1"/>
    <property type="molecule type" value="Genomic_DNA"/>
</dbReference>
<organism evidence="1 2">
    <name type="scientific">Clunio marinus</name>
    <dbReference type="NCBI Taxonomy" id="568069"/>
    <lineage>
        <taxon>Eukaryota</taxon>
        <taxon>Metazoa</taxon>
        <taxon>Ecdysozoa</taxon>
        <taxon>Arthropoda</taxon>
        <taxon>Hexapoda</taxon>
        <taxon>Insecta</taxon>
        <taxon>Pterygota</taxon>
        <taxon>Neoptera</taxon>
        <taxon>Endopterygota</taxon>
        <taxon>Diptera</taxon>
        <taxon>Nematocera</taxon>
        <taxon>Chironomoidea</taxon>
        <taxon>Chironomidae</taxon>
        <taxon>Clunio</taxon>
    </lineage>
</organism>
<accession>A0A1J1IH88</accession>
<reference evidence="1 2" key="1">
    <citation type="submission" date="2015-04" db="EMBL/GenBank/DDBJ databases">
        <authorList>
            <person name="Syromyatnikov M.Y."/>
            <person name="Popov V.N."/>
        </authorList>
    </citation>
    <scope>NUCLEOTIDE SEQUENCE [LARGE SCALE GENOMIC DNA]</scope>
</reference>
<evidence type="ECO:0000313" key="2">
    <source>
        <dbReference type="Proteomes" id="UP000183832"/>
    </source>
</evidence>
<dbReference type="Proteomes" id="UP000183832">
    <property type="component" value="Unassembled WGS sequence"/>
</dbReference>
<evidence type="ECO:0000313" key="1">
    <source>
        <dbReference type="EMBL" id="CRK98908.1"/>
    </source>
</evidence>
<protein>
    <submittedName>
        <fullName evidence="1">CLUMA_CG012298, isoform A</fullName>
    </submittedName>
</protein>
<dbReference type="AlphaFoldDB" id="A0A1J1IH88"/>
<proteinExistence type="predicted"/>
<keyword evidence="2" id="KW-1185">Reference proteome</keyword>